<feature type="region of interest" description="Disordered" evidence="1">
    <location>
        <begin position="87"/>
        <end position="108"/>
    </location>
</feature>
<comment type="caution">
    <text evidence="2">The sequence shown here is derived from an EMBL/GenBank/DDBJ whole genome shotgun (WGS) entry which is preliminary data.</text>
</comment>
<proteinExistence type="predicted"/>
<evidence type="ECO:0000313" key="2">
    <source>
        <dbReference type="EMBL" id="MDQ8194410.1"/>
    </source>
</evidence>
<dbReference type="Proteomes" id="UP001243717">
    <property type="component" value="Unassembled WGS sequence"/>
</dbReference>
<evidence type="ECO:0000256" key="1">
    <source>
        <dbReference type="SAM" id="MobiDB-lite"/>
    </source>
</evidence>
<gene>
    <name evidence="2" type="ORF">QEH59_08230</name>
</gene>
<organism evidence="2 3">
    <name type="scientific">Thalassobacterium sedimentorum</name>
    <dbReference type="NCBI Taxonomy" id="3041258"/>
    <lineage>
        <taxon>Bacteria</taxon>
        <taxon>Pseudomonadati</taxon>
        <taxon>Verrucomicrobiota</taxon>
        <taxon>Opitutia</taxon>
        <taxon>Puniceicoccales</taxon>
        <taxon>Coraliomargaritaceae</taxon>
        <taxon>Thalassobacterium</taxon>
    </lineage>
</organism>
<dbReference type="RefSeq" id="WP_308984885.1">
    <property type="nucleotide sequence ID" value="NZ_JARXIC010000011.1"/>
</dbReference>
<name>A0ABU1AKP5_9BACT</name>
<protein>
    <recommendedName>
        <fullName evidence="4">DUF3379 domain-containing protein</fullName>
    </recommendedName>
</protein>
<evidence type="ECO:0008006" key="4">
    <source>
        <dbReference type="Google" id="ProtNLM"/>
    </source>
</evidence>
<reference evidence="2 3" key="1">
    <citation type="submission" date="2023-04" db="EMBL/GenBank/DDBJ databases">
        <title>A novel bacteria isolated from coastal sediment.</title>
        <authorList>
            <person name="Liu X.-J."/>
            <person name="Du Z.-J."/>
        </authorList>
    </citation>
    <scope>NUCLEOTIDE SEQUENCE [LARGE SCALE GENOMIC DNA]</scope>
    <source>
        <strain evidence="2 3">SDUM461004</strain>
    </source>
</reference>
<accession>A0ABU1AKP5</accession>
<evidence type="ECO:0000313" key="3">
    <source>
        <dbReference type="Proteomes" id="UP001243717"/>
    </source>
</evidence>
<sequence>MNHEEAKQLLELCRPGNQEDREDPLLAEAFARLETDARLKAWFEEQQAIDAQISKSINSITVPADLKASILAGMRLHQAHAADTTTVSSIPFPAEGLPGSTESSPPEVSAKQRAWWQSPWTGIAALFVIMMTVLNVPKSNDALTESTAIAGLPPVIQFLADEIDALSSGEFDRRDHRPEQLQTFLASKQAPFPKSIPNCIKKMPTIGCITYEFKGAKLSMICFKEGEVYHLITADKATYPDALPLEPEVFQCSGKAFKIWVDGEQVKILSVKGTKENIPEFI</sequence>
<keyword evidence="3" id="KW-1185">Reference proteome</keyword>
<dbReference type="EMBL" id="JARXIC010000011">
    <property type="protein sequence ID" value="MDQ8194410.1"/>
    <property type="molecule type" value="Genomic_DNA"/>
</dbReference>